<evidence type="ECO:0000313" key="1">
    <source>
        <dbReference type="EMBL" id="HJC42734.1"/>
    </source>
</evidence>
<dbReference type="EMBL" id="DWWI01000076">
    <property type="protein sequence ID" value="HJC42734.1"/>
    <property type="molecule type" value="Genomic_DNA"/>
</dbReference>
<evidence type="ECO:0000313" key="2">
    <source>
        <dbReference type="Proteomes" id="UP000823895"/>
    </source>
</evidence>
<reference evidence="1" key="1">
    <citation type="journal article" date="2021" name="PeerJ">
        <title>Extensive microbial diversity within the chicken gut microbiome revealed by metagenomics and culture.</title>
        <authorList>
            <person name="Gilroy R."/>
            <person name="Ravi A."/>
            <person name="Getino M."/>
            <person name="Pursley I."/>
            <person name="Horton D.L."/>
            <person name="Alikhan N.F."/>
            <person name="Baker D."/>
            <person name="Gharbi K."/>
            <person name="Hall N."/>
            <person name="Watson M."/>
            <person name="Adriaenssens E.M."/>
            <person name="Foster-Nyarko E."/>
            <person name="Jarju S."/>
            <person name="Secka A."/>
            <person name="Antonio M."/>
            <person name="Oren A."/>
            <person name="Chaudhuri R.R."/>
            <person name="La Ragione R."/>
            <person name="Hildebrand F."/>
            <person name="Pallen M.J."/>
        </authorList>
    </citation>
    <scope>NUCLEOTIDE SEQUENCE</scope>
    <source>
        <strain evidence="1">CHK165-2605</strain>
    </source>
</reference>
<accession>A0A9D2T242</accession>
<organism evidence="1 2">
    <name type="scientific">Candidatus Mediterraneibacter gallistercoris</name>
    <dbReference type="NCBI Taxonomy" id="2838671"/>
    <lineage>
        <taxon>Bacteria</taxon>
        <taxon>Bacillati</taxon>
        <taxon>Bacillota</taxon>
        <taxon>Clostridia</taxon>
        <taxon>Lachnospirales</taxon>
        <taxon>Lachnospiraceae</taxon>
        <taxon>Mediterraneibacter</taxon>
    </lineage>
</organism>
<sequence>MPEALKEEDAESQISPFGSGLVDDSFTYGVRTTGVAFYKEGLFSSLPVGWGFQLYINFDFTVRKTSTDTIHSSSINKLSGVSYVYESSKRINETSSNPAYTRWSFDGDVNNTGGFITTAAFHLQVNLQNNKLSVDAGGGY</sequence>
<name>A0A9D2T242_9FIRM</name>
<dbReference type="AlphaFoldDB" id="A0A9D2T242"/>
<protein>
    <submittedName>
        <fullName evidence="1">Uncharacterized protein</fullName>
    </submittedName>
</protein>
<comment type="caution">
    <text evidence="1">The sequence shown here is derived from an EMBL/GenBank/DDBJ whole genome shotgun (WGS) entry which is preliminary data.</text>
</comment>
<dbReference type="Proteomes" id="UP000823895">
    <property type="component" value="Unassembled WGS sequence"/>
</dbReference>
<gene>
    <name evidence="1" type="ORF">H9756_03475</name>
</gene>
<reference evidence="1" key="2">
    <citation type="submission" date="2021-04" db="EMBL/GenBank/DDBJ databases">
        <authorList>
            <person name="Gilroy R."/>
        </authorList>
    </citation>
    <scope>NUCLEOTIDE SEQUENCE</scope>
    <source>
        <strain evidence="1">CHK165-2605</strain>
    </source>
</reference>
<proteinExistence type="predicted"/>